<evidence type="ECO:0000259" key="2">
    <source>
        <dbReference type="PROSITE" id="PS50882"/>
    </source>
</evidence>
<dbReference type="GO" id="GO:0000398">
    <property type="term" value="P:mRNA splicing, via spliceosome"/>
    <property type="evidence" value="ECO:0007669"/>
    <property type="project" value="TreeGrafter"/>
</dbReference>
<evidence type="ECO:0000313" key="4">
    <source>
        <dbReference type="Proteomes" id="UP000469558"/>
    </source>
</evidence>
<dbReference type="CDD" id="cd21134">
    <property type="entry name" value="YTH"/>
    <property type="match status" value="1"/>
</dbReference>
<dbReference type="GO" id="GO:0003729">
    <property type="term" value="F:mRNA binding"/>
    <property type="evidence" value="ECO:0007669"/>
    <property type="project" value="TreeGrafter"/>
</dbReference>
<feature type="compositionally biased region" description="Basic and acidic residues" evidence="1">
    <location>
        <begin position="594"/>
        <end position="610"/>
    </location>
</feature>
<keyword evidence="4" id="KW-1185">Reference proteome</keyword>
<feature type="compositionally biased region" description="Basic and acidic residues" evidence="1">
    <location>
        <begin position="499"/>
        <end position="531"/>
    </location>
</feature>
<dbReference type="Pfam" id="PF04146">
    <property type="entry name" value="YTH"/>
    <property type="match status" value="1"/>
</dbReference>
<dbReference type="InterPro" id="IPR007275">
    <property type="entry name" value="YTH_domain"/>
</dbReference>
<evidence type="ECO:0000256" key="1">
    <source>
        <dbReference type="SAM" id="MobiDB-lite"/>
    </source>
</evidence>
<dbReference type="GO" id="GO:1990247">
    <property type="term" value="F:N6-methyladenosine-containing RNA reader activity"/>
    <property type="evidence" value="ECO:0007669"/>
    <property type="project" value="TreeGrafter"/>
</dbReference>
<gene>
    <name evidence="3" type="ORF">LSUE1_G000219</name>
</gene>
<dbReference type="PROSITE" id="PS50882">
    <property type="entry name" value="YTH"/>
    <property type="match status" value="1"/>
</dbReference>
<sequence length="836" mass="93986">MWQSNGFGNGASFQNNFNLNDFSSPPYGEPSTPLPGQHTFAQLPFGDGSDFQPEVGLYNQDAYFQNQYAAPQQHFSPPQFKMSPANNSNIRPAPQINARAAELKAQLLRSKEARGGSATPPVPAVGLVTRQTAPAEVQDSLRGSPQTPMTATVTQQLDDLISEHSGSKPTTQASVKHELPNDKSMASKRPQQNSTDMNGSAKSQELSLGSPNKVPKPGINGKSPVQAIGKENMSRHASHGSISEGEVVEDSPKKTTFPTVPKERQPASKIYTLSDEPARTLDHRPAKRPTSRGPRDGSPSRRPPPSNPRGYSQRSEDRHDEPQLQTDRRSYQPNHRPERKSTSDSDRDSRPRWSSRDESRHRPDSVNGHGREKINKPVKPSIPSLADVLPHDANLKDWLEITGYHNAQYRDRILYRRREIAKLDAAKQKLLAEEESEKGGLPANLGPQTPSSMLPPPIPNKAGSKTESAPPPREAVDDFKRDRVVSNKHGYNDVDDDYDRGSSRKIARTDDREHVSRSKEERSKEEENYDHRRPRSSDFGPSRRSSLDHRDERDSARHRYDDDRNSRGPRGSSRDRDVSPGRRAYESRPAARFGSEDGHDREEHLQRDERPFVNVGGYRGKAYDPNYRARGRGRGREPFQSHLHAEAKPEPTFGNKLANSKPYRDPKGFYRGGKGDSRYFIVKSFNEDNVSKCIADSVWTTQLQNGTIFKEAFETCRNVILVFSINKSRAFQGYARMESLPGTVEAPDWQRAINWESAGAFKVRWLAICSTRFHRIGHLKNALNENQAVLIGKDGQEIEENCGAGLIELIDEEAREALASWRHSDEHTKTTWEDYR</sequence>
<organism evidence="3 4">
    <name type="scientific">Lachnellula suecica</name>
    <dbReference type="NCBI Taxonomy" id="602035"/>
    <lineage>
        <taxon>Eukaryota</taxon>
        <taxon>Fungi</taxon>
        <taxon>Dikarya</taxon>
        <taxon>Ascomycota</taxon>
        <taxon>Pezizomycotina</taxon>
        <taxon>Leotiomycetes</taxon>
        <taxon>Helotiales</taxon>
        <taxon>Lachnaceae</taxon>
        <taxon>Lachnellula</taxon>
    </lineage>
</organism>
<feature type="region of interest" description="Disordered" evidence="1">
    <location>
        <begin position="111"/>
        <end position="386"/>
    </location>
</feature>
<comment type="caution">
    <text evidence="3">The sequence shown here is derived from an EMBL/GenBank/DDBJ whole genome shotgun (WGS) entry which is preliminary data.</text>
</comment>
<feature type="domain" description="YTH" evidence="2">
    <location>
        <begin position="677"/>
        <end position="810"/>
    </location>
</feature>
<dbReference type="Proteomes" id="UP000469558">
    <property type="component" value="Unassembled WGS sequence"/>
</dbReference>
<feature type="compositionally biased region" description="Basic and acidic residues" evidence="1">
    <location>
        <begin position="314"/>
        <end position="375"/>
    </location>
</feature>
<dbReference type="Gene3D" id="3.10.590.10">
    <property type="entry name" value="ph1033 like domains"/>
    <property type="match status" value="1"/>
</dbReference>
<dbReference type="GO" id="GO:0005654">
    <property type="term" value="C:nucleoplasm"/>
    <property type="evidence" value="ECO:0007669"/>
    <property type="project" value="TreeGrafter"/>
</dbReference>
<feature type="region of interest" description="Disordered" evidence="1">
    <location>
        <begin position="432"/>
        <end position="610"/>
    </location>
</feature>
<feature type="compositionally biased region" description="Polar residues" evidence="1">
    <location>
        <begin position="1"/>
        <end position="23"/>
    </location>
</feature>
<proteinExistence type="predicted"/>
<accession>A0A8T9CMU7</accession>
<feature type="compositionally biased region" description="Basic and acidic residues" evidence="1">
    <location>
        <begin position="474"/>
        <end position="485"/>
    </location>
</feature>
<feature type="region of interest" description="Disordered" evidence="1">
    <location>
        <begin position="1"/>
        <end position="46"/>
    </location>
</feature>
<evidence type="ECO:0000313" key="3">
    <source>
        <dbReference type="EMBL" id="TVY85510.1"/>
    </source>
</evidence>
<dbReference type="AlphaFoldDB" id="A0A8T9CMU7"/>
<feature type="compositionally biased region" description="Polar residues" evidence="1">
    <location>
        <begin position="141"/>
        <end position="157"/>
    </location>
</feature>
<dbReference type="OrthoDB" id="6103986at2759"/>
<reference evidence="3 4" key="1">
    <citation type="submission" date="2018-05" db="EMBL/GenBank/DDBJ databases">
        <title>Genome sequencing and assembly of the regulated plant pathogen Lachnellula willkommii and related sister species for the development of diagnostic species identification markers.</title>
        <authorList>
            <person name="Giroux E."/>
            <person name="Bilodeau G."/>
        </authorList>
    </citation>
    <scope>NUCLEOTIDE SEQUENCE [LARGE SCALE GENOMIC DNA]</scope>
    <source>
        <strain evidence="3 4">CBS 268.59</strain>
    </source>
</reference>
<protein>
    <submittedName>
        <fullName evidence="3">Zinc finger CCCH domain-containing protein</fullName>
    </submittedName>
</protein>
<dbReference type="EMBL" id="QGMK01000005">
    <property type="protein sequence ID" value="TVY85510.1"/>
    <property type="molecule type" value="Genomic_DNA"/>
</dbReference>
<name>A0A8T9CMU7_9HELO</name>
<dbReference type="PANTHER" id="PTHR12357:SF3">
    <property type="entry name" value="YTH DOMAIN-CONTAINING PROTEIN 1"/>
    <property type="match status" value="1"/>
</dbReference>
<feature type="compositionally biased region" description="Basic and acidic residues" evidence="1">
    <location>
        <begin position="545"/>
        <end position="586"/>
    </location>
</feature>
<dbReference type="InterPro" id="IPR045168">
    <property type="entry name" value="YTH_prot"/>
</dbReference>
<dbReference type="GO" id="GO:0000381">
    <property type="term" value="P:regulation of alternative mRNA splicing, via spliceosome"/>
    <property type="evidence" value="ECO:0007669"/>
    <property type="project" value="TreeGrafter"/>
</dbReference>
<dbReference type="PANTHER" id="PTHR12357">
    <property type="entry name" value="YTH YT521-B HOMOLOGY DOMAIN-CONTAINING"/>
    <property type="match status" value="1"/>
</dbReference>
<feature type="compositionally biased region" description="Polar residues" evidence="1">
    <location>
        <begin position="189"/>
        <end position="210"/>
    </location>
</feature>